<dbReference type="Proteomes" id="UP001303889">
    <property type="component" value="Unassembled WGS sequence"/>
</dbReference>
<feature type="compositionally biased region" description="Basic and acidic residues" evidence="1">
    <location>
        <begin position="270"/>
        <end position="289"/>
    </location>
</feature>
<reference evidence="2" key="1">
    <citation type="journal article" date="2023" name="Mol. Phylogenet. Evol.">
        <title>Genome-scale phylogeny and comparative genomics of the fungal order Sordariales.</title>
        <authorList>
            <person name="Hensen N."/>
            <person name="Bonometti L."/>
            <person name="Westerberg I."/>
            <person name="Brannstrom I.O."/>
            <person name="Guillou S."/>
            <person name="Cros-Aarteil S."/>
            <person name="Calhoun S."/>
            <person name="Haridas S."/>
            <person name="Kuo A."/>
            <person name="Mondo S."/>
            <person name="Pangilinan J."/>
            <person name="Riley R."/>
            <person name="LaButti K."/>
            <person name="Andreopoulos B."/>
            <person name="Lipzen A."/>
            <person name="Chen C."/>
            <person name="Yan M."/>
            <person name="Daum C."/>
            <person name="Ng V."/>
            <person name="Clum A."/>
            <person name="Steindorff A."/>
            <person name="Ohm R.A."/>
            <person name="Martin F."/>
            <person name="Silar P."/>
            <person name="Natvig D.O."/>
            <person name="Lalanne C."/>
            <person name="Gautier V."/>
            <person name="Ament-Velasquez S.L."/>
            <person name="Kruys A."/>
            <person name="Hutchinson M.I."/>
            <person name="Powell A.J."/>
            <person name="Barry K."/>
            <person name="Miller A.N."/>
            <person name="Grigoriev I.V."/>
            <person name="Debuchy R."/>
            <person name="Gladieux P."/>
            <person name="Hiltunen Thoren M."/>
            <person name="Johannesson H."/>
        </authorList>
    </citation>
    <scope>NUCLEOTIDE SEQUENCE</scope>
    <source>
        <strain evidence="2">CBS 103.79</strain>
    </source>
</reference>
<keyword evidence="3" id="KW-1185">Reference proteome</keyword>
<proteinExistence type="predicted"/>
<protein>
    <submittedName>
        <fullName evidence="2">Uncharacterized protein</fullName>
    </submittedName>
</protein>
<organism evidence="2 3">
    <name type="scientific">Staphylotrichum tortipilum</name>
    <dbReference type="NCBI Taxonomy" id="2831512"/>
    <lineage>
        <taxon>Eukaryota</taxon>
        <taxon>Fungi</taxon>
        <taxon>Dikarya</taxon>
        <taxon>Ascomycota</taxon>
        <taxon>Pezizomycotina</taxon>
        <taxon>Sordariomycetes</taxon>
        <taxon>Sordariomycetidae</taxon>
        <taxon>Sordariales</taxon>
        <taxon>Chaetomiaceae</taxon>
        <taxon>Staphylotrichum</taxon>
    </lineage>
</organism>
<name>A0AAN6RWR2_9PEZI</name>
<feature type="compositionally biased region" description="Basic and acidic residues" evidence="1">
    <location>
        <begin position="247"/>
        <end position="257"/>
    </location>
</feature>
<evidence type="ECO:0000256" key="1">
    <source>
        <dbReference type="SAM" id="MobiDB-lite"/>
    </source>
</evidence>
<reference evidence="2" key="2">
    <citation type="submission" date="2023-05" db="EMBL/GenBank/DDBJ databases">
        <authorList>
            <consortium name="Lawrence Berkeley National Laboratory"/>
            <person name="Steindorff A."/>
            <person name="Hensen N."/>
            <person name="Bonometti L."/>
            <person name="Westerberg I."/>
            <person name="Brannstrom I.O."/>
            <person name="Guillou S."/>
            <person name="Cros-Aarteil S."/>
            <person name="Calhoun S."/>
            <person name="Haridas S."/>
            <person name="Kuo A."/>
            <person name="Mondo S."/>
            <person name="Pangilinan J."/>
            <person name="Riley R."/>
            <person name="Labutti K."/>
            <person name="Andreopoulos B."/>
            <person name="Lipzen A."/>
            <person name="Chen C."/>
            <person name="Yanf M."/>
            <person name="Daum C."/>
            <person name="Ng V."/>
            <person name="Clum A."/>
            <person name="Ohm R."/>
            <person name="Martin F."/>
            <person name="Silar P."/>
            <person name="Natvig D."/>
            <person name="Lalanne C."/>
            <person name="Gautier V."/>
            <person name="Ament-Velasquez S.L."/>
            <person name="Kruys A."/>
            <person name="Hutchinson M.I."/>
            <person name="Powell A.J."/>
            <person name="Barry K."/>
            <person name="Miller A.N."/>
            <person name="Grigoriev I.V."/>
            <person name="Debuchy R."/>
            <person name="Gladieux P."/>
            <person name="Thoren M.H."/>
            <person name="Johannesson H."/>
        </authorList>
    </citation>
    <scope>NUCLEOTIDE SEQUENCE</scope>
    <source>
        <strain evidence="2">CBS 103.79</strain>
    </source>
</reference>
<dbReference type="AlphaFoldDB" id="A0AAN6RWR2"/>
<accession>A0AAN6RWR2</accession>
<dbReference type="EMBL" id="MU855363">
    <property type="protein sequence ID" value="KAK3905283.1"/>
    <property type="molecule type" value="Genomic_DNA"/>
</dbReference>
<feature type="region of interest" description="Disordered" evidence="1">
    <location>
        <begin position="64"/>
        <end position="101"/>
    </location>
</feature>
<evidence type="ECO:0000313" key="3">
    <source>
        <dbReference type="Proteomes" id="UP001303889"/>
    </source>
</evidence>
<gene>
    <name evidence="2" type="ORF">C8A05DRAFT_12871</name>
</gene>
<feature type="region of interest" description="Disordered" evidence="1">
    <location>
        <begin position="238"/>
        <end position="350"/>
    </location>
</feature>
<feature type="compositionally biased region" description="Polar residues" evidence="1">
    <location>
        <begin position="84"/>
        <end position="97"/>
    </location>
</feature>
<sequence>MSSPKPWTCCKCSTPNSSSRPACQGFIHPCATHFTNSSNSIKKPCTHWHCPTCLIPRLPTSLPHPAPQHINSLRHHPDRPLQHPQPSQPQKATHEQQPQPPHRFSYTAAYLQSAASRPGTVTFAEAFPAQGQAAGMGVSEPPVVSLAGLRLDYSTGGKNGYPDGGMNVNGNGGGLCGILAADEPGEEHREESGGHWRGVGGRERAGDGCLEVDSWEWGDDWGPGWQVDKKCCGEAGGLRAAGRKRKAEMDRGRERVAAESGQGNNKRRDKGRESKEREKGRARAKEKGKGKAKAAACGWAPVRCPPQPAPAPPPLPVGYQPASVEDGSDGEEIGVYAHGGGNGVGMDEEW</sequence>
<comment type="caution">
    <text evidence="2">The sequence shown here is derived from an EMBL/GenBank/DDBJ whole genome shotgun (WGS) entry which is preliminary data.</text>
</comment>
<feature type="compositionally biased region" description="Low complexity" evidence="1">
    <location>
        <begin position="293"/>
        <end position="302"/>
    </location>
</feature>
<feature type="compositionally biased region" description="Pro residues" evidence="1">
    <location>
        <begin position="303"/>
        <end position="316"/>
    </location>
</feature>
<evidence type="ECO:0000313" key="2">
    <source>
        <dbReference type="EMBL" id="KAK3905283.1"/>
    </source>
</evidence>